<dbReference type="Pfam" id="PF19785">
    <property type="entry name" value="UPF0738"/>
    <property type="match status" value="1"/>
</dbReference>
<organism evidence="1 2">
    <name type="scientific">Robertmurraya siralis</name>
    <dbReference type="NCBI Taxonomy" id="77777"/>
    <lineage>
        <taxon>Bacteria</taxon>
        <taxon>Bacillati</taxon>
        <taxon>Bacillota</taxon>
        <taxon>Bacilli</taxon>
        <taxon>Bacillales</taxon>
        <taxon>Bacillaceae</taxon>
        <taxon>Robertmurraya</taxon>
    </lineage>
</organism>
<accession>A0A919WJU6</accession>
<dbReference type="RefSeq" id="WP_095310084.1">
    <property type="nucleotide sequence ID" value="NZ_BORC01000004.1"/>
</dbReference>
<protein>
    <submittedName>
        <fullName evidence="1">UPF0738 protein YjbL</fullName>
    </submittedName>
</protein>
<dbReference type="AlphaFoldDB" id="A0A919WJU6"/>
<gene>
    <name evidence="1" type="primary">yjbL</name>
    <name evidence="1" type="ORF">J27TS8_29770</name>
</gene>
<dbReference type="OrthoDB" id="2966478at2"/>
<dbReference type="InterPro" id="IPR020908">
    <property type="entry name" value="UPF0738"/>
</dbReference>
<keyword evidence="2" id="KW-1185">Reference proteome</keyword>
<name>A0A919WJU6_9BACI</name>
<reference evidence="1" key="1">
    <citation type="submission" date="2021-03" db="EMBL/GenBank/DDBJ databases">
        <title>Antimicrobial resistance genes in bacteria isolated from Japanese honey, and their potential for conferring macrolide and lincosamide resistance in the American foulbrood pathogen Paenibacillus larvae.</title>
        <authorList>
            <person name="Okamoto M."/>
            <person name="Kumagai M."/>
            <person name="Kanamori H."/>
            <person name="Takamatsu D."/>
        </authorList>
    </citation>
    <scope>NUCLEOTIDE SEQUENCE</scope>
    <source>
        <strain evidence="1">J27TS8</strain>
    </source>
</reference>
<dbReference type="Proteomes" id="UP000682111">
    <property type="component" value="Unassembled WGS sequence"/>
</dbReference>
<proteinExistence type="predicted"/>
<sequence>MREKMNVVSATITKEKELHLIVEKEIKIADFKPLGQMLVDSDDVSFIYLLEKNEQYTYLVMKEELWNLLKDSLAEGLPVFLKNDAGQCELPSFVDELEYLIENIKGNGNYGETMVTKVEALF</sequence>
<dbReference type="EMBL" id="BORC01000004">
    <property type="protein sequence ID" value="GIN62984.1"/>
    <property type="molecule type" value="Genomic_DNA"/>
</dbReference>
<comment type="caution">
    <text evidence="1">The sequence shown here is derived from an EMBL/GenBank/DDBJ whole genome shotgun (WGS) entry which is preliminary data.</text>
</comment>
<evidence type="ECO:0000313" key="1">
    <source>
        <dbReference type="EMBL" id="GIN62984.1"/>
    </source>
</evidence>
<evidence type="ECO:0000313" key="2">
    <source>
        <dbReference type="Proteomes" id="UP000682111"/>
    </source>
</evidence>